<dbReference type="KEGG" id="mmes:MMSR116_18845"/>
<protein>
    <submittedName>
        <fullName evidence="1">Uncharacterized protein</fullName>
    </submittedName>
</protein>
<gene>
    <name evidence="1" type="ORF">MMSR116_18845</name>
</gene>
<evidence type="ECO:0000313" key="2">
    <source>
        <dbReference type="Proteomes" id="UP000012488"/>
    </source>
</evidence>
<proteinExistence type="predicted"/>
<dbReference type="Proteomes" id="UP000012488">
    <property type="component" value="Chromosome"/>
</dbReference>
<reference evidence="1 2" key="2">
    <citation type="journal article" date="2013" name="Genome Announc.">
        <title>Draft Genome Sequence of Methylobacterium mesophilicum Strain SR1.6/6, Isolated from Citrus sinensis.</title>
        <authorList>
            <person name="Marinho Almeida D."/>
            <person name="Dini-Andreote F."/>
            <person name="Camargo Neves A.A."/>
            <person name="Juca Ramos R.T."/>
            <person name="Andreote F.D."/>
            <person name="Carneiro A.R."/>
            <person name="Oliveira de Souza Lima A."/>
            <person name="Caracciolo Gomes de Sa P.H."/>
            <person name="Ribeiro Barbosa M.S."/>
            <person name="Araujo W.L."/>
            <person name="Silva A."/>
        </authorList>
    </citation>
    <scope>NUCLEOTIDE SEQUENCE [LARGE SCALE GENOMIC DNA]</scope>
    <source>
        <strain evidence="1 2">SR1.6/6</strain>
    </source>
</reference>
<evidence type="ECO:0000313" key="1">
    <source>
        <dbReference type="EMBL" id="QGY03724.1"/>
    </source>
</evidence>
<dbReference type="OrthoDB" id="8003740at2"/>
<sequence>MSEEPNHEHEVVVARLMRQLYGFAEGLGLDEATTRHIVERVIADMPLLPDDDRLARARNWMLIAAQ</sequence>
<dbReference type="AlphaFoldDB" id="A0A6B9FRU9"/>
<accession>A0A6B9FRU9</accession>
<dbReference type="EMBL" id="CP043538">
    <property type="protein sequence ID" value="QGY03724.1"/>
    <property type="molecule type" value="Genomic_DNA"/>
</dbReference>
<reference evidence="1 2" key="1">
    <citation type="journal article" date="2012" name="Genet. Mol. Biol.">
        <title>Analysis of 16S rRNA and mxaF genes revealing insights into Methylobacterium niche-specific plant association.</title>
        <authorList>
            <person name="Dourado M.N."/>
            <person name="Andreote F.D."/>
            <person name="Dini-Andreote F."/>
            <person name="Conti R."/>
            <person name="Araujo J.M."/>
            <person name="Araujo W.L."/>
        </authorList>
    </citation>
    <scope>NUCLEOTIDE SEQUENCE [LARGE SCALE GENOMIC DNA]</scope>
    <source>
        <strain evidence="1 2">SR1.6/6</strain>
    </source>
</reference>
<organism evidence="1 2">
    <name type="scientific">Methylobacterium mesophilicum SR1.6/6</name>
    <dbReference type="NCBI Taxonomy" id="908290"/>
    <lineage>
        <taxon>Bacteria</taxon>
        <taxon>Pseudomonadati</taxon>
        <taxon>Pseudomonadota</taxon>
        <taxon>Alphaproteobacteria</taxon>
        <taxon>Hyphomicrobiales</taxon>
        <taxon>Methylobacteriaceae</taxon>
        <taxon>Methylobacterium</taxon>
    </lineage>
</organism>
<name>A0A6B9FRU9_9HYPH</name>
<dbReference type="RefSeq" id="WP_010687623.1">
    <property type="nucleotide sequence ID" value="NZ_CP043538.1"/>
</dbReference>